<gene>
    <name evidence="2" type="ORF">AVEN_19115_1</name>
</gene>
<accession>A0A4Y2MKI4</accession>
<dbReference type="PANTHER" id="PTHR30383">
    <property type="entry name" value="THIOESTERASE 1/PROTEASE 1/LYSOPHOSPHOLIPASE L1"/>
    <property type="match status" value="1"/>
</dbReference>
<evidence type="ECO:0000313" key="2">
    <source>
        <dbReference type="EMBL" id="GBN26287.1"/>
    </source>
</evidence>
<sequence>MKVLVLGDSMIKYINELLSQSEIEVRSFPGIRIEGLTNRLSSLSLNSYDIILIHVGTNNSTEDLSGIVQKFDCLFDTILALNPKIKVLISGVIPRGPNRFRHDFGINDTFWLEHNKKIEVINSELKKLSESRGYIFFKRNSECWRGCIGKDGLHLNFKGNGELANDFLKQLASSEVVASSFEHRGKEMSSKVSTLQSPCLNAKSETSPIPDFLYSSVLKKEVVINSLYKEVPDQMLCSSKKDSSYLYISDEFPALPSIDSFPSKPIKNLSYSFPKNLVCSLLPLSYLTNPPLTKPSVSEMQNPRGRGQQGNEGKCLKLSEVGKSTSLEGDERKCTPSDEVELTSSEVAASNVKQEDSPGLNPRGKSSFLFPKTALISRSISCLQSSGIELSNRFSILENTIDLEKPISKQRNGGGAISKLSLKCKTCQESFLSPDLYSKHLETSDCSLMQHSSRKVVYPRKCDKCLNTYKTRASFSYHKRKCNQVKLPEVNILPDFLR</sequence>
<organism evidence="2 3">
    <name type="scientific">Araneus ventricosus</name>
    <name type="common">Orbweaver spider</name>
    <name type="synonym">Epeira ventricosa</name>
    <dbReference type="NCBI Taxonomy" id="182803"/>
    <lineage>
        <taxon>Eukaryota</taxon>
        <taxon>Metazoa</taxon>
        <taxon>Ecdysozoa</taxon>
        <taxon>Arthropoda</taxon>
        <taxon>Chelicerata</taxon>
        <taxon>Arachnida</taxon>
        <taxon>Araneae</taxon>
        <taxon>Araneomorphae</taxon>
        <taxon>Entelegynae</taxon>
        <taxon>Araneoidea</taxon>
        <taxon>Araneidae</taxon>
        <taxon>Araneus</taxon>
    </lineage>
</organism>
<feature type="compositionally biased region" description="Polar residues" evidence="1">
    <location>
        <begin position="342"/>
        <end position="352"/>
    </location>
</feature>
<reference evidence="2 3" key="1">
    <citation type="journal article" date="2019" name="Sci. Rep.">
        <title>Orb-weaving spider Araneus ventricosus genome elucidates the spidroin gene catalogue.</title>
        <authorList>
            <person name="Kono N."/>
            <person name="Nakamura H."/>
            <person name="Ohtoshi R."/>
            <person name="Moran D.A.P."/>
            <person name="Shinohara A."/>
            <person name="Yoshida Y."/>
            <person name="Fujiwara M."/>
            <person name="Mori M."/>
            <person name="Tomita M."/>
            <person name="Arakawa K."/>
        </authorList>
    </citation>
    <scope>NUCLEOTIDE SEQUENCE [LARGE SCALE GENOMIC DNA]</scope>
</reference>
<dbReference type="Gene3D" id="3.40.50.1110">
    <property type="entry name" value="SGNH hydrolase"/>
    <property type="match status" value="1"/>
</dbReference>
<evidence type="ECO:0000256" key="1">
    <source>
        <dbReference type="SAM" id="MobiDB-lite"/>
    </source>
</evidence>
<keyword evidence="3" id="KW-1185">Reference proteome</keyword>
<dbReference type="InterPro" id="IPR036514">
    <property type="entry name" value="SGNH_hydro_sf"/>
</dbReference>
<feature type="region of interest" description="Disordered" evidence="1">
    <location>
        <begin position="293"/>
        <end position="364"/>
    </location>
</feature>
<comment type="caution">
    <text evidence="2">The sequence shown here is derived from an EMBL/GenBank/DDBJ whole genome shotgun (WGS) entry which is preliminary data.</text>
</comment>
<proteinExistence type="predicted"/>
<dbReference type="SUPFAM" id="SSF52266">
    <property type="entry name" value="SGNH hydrolase"/>
    <property type="match status" value="1"/>
</dbReference>
<dbReference type="InterPro" id="IPR051532">
    <property type="entry name" value="Ester_Hydrolysis_Enzymes"/>
</dbReference>
<dbReference type="Proteomes" id="UP000499080">
    <property type="component" value="Unassembled WGS sequence"/>
</dbReference>
<dbReference type="AlphaFoldDB" id="A0A4Y2MKI4"/>
<dbReference type="EMBL" id="BGPR01204369">
    <property type="protein sequence ID" value="GBN26287.1"/>
    <property type="molecule type" value="Genomic_DNA"/>
</dbReference>
<protein>
    <submittedName>
        <fullName evidence="2">Uncharacterized protein</fullName>
    </submittedName>
</protein>
<dbReference type="OrthoDB" id="6425058at2759"/>
<name>A0A4Y2MKI4_ARAVE</name>
<evidence type="ECO:0000313" key="3">
    <source>
        <dbReference type="Proteomes" id="UP000499080"/>
    </source>
</evidence>